<dbReference type="InterPro" id="IPR001433">
    <property type="entry name" value="OxRdtase_FAD/NAD-bd"/>
</dbReference>
<dbReference type="SUPFAM" id="SSF52343">
    <property type="entry name" value="Ferredoxin reductase-like, C-terminal NADP-linked domain"/>
    <property type="match status" value="1"/>
</dbReference>
<dbReference type="Gene3D" id="2.40.30.10">
    <property type="entry name" value="Translation factors"/>
    <property type="match status" value="1"/>
</dbReference>
<dbReference type="PROSITE" id="PS51384">
    <property type="entry name" value="FAD_FR"/>
    <property type="match status" value="1"/>
</dbReference>
<evidence type="ECO:0000256" key="8">
    <source>
        <dbReference type="ARBA" id="ARBA00023014"/>
    </source>
</evidence>
<reference evidence="11" key="1">
    <citation type="submission" date="2020-10" db="EMBL/GenBank/DDBJ databases">
        <authorList>
            <person name="Gilroy R."/>
        </authorList>
    </citation>
    <scope>NUCLEOTIDE SEQUENCE</scope>
    <source>
        <strain evidence="11">10532</strain>
    </source>
</reference>
<dbReference type="PANTHER" id="PTHR47354:SF6">
    <property type="entry name" value="NADH OXIDOREDUCTASE HCR"/>
    <property type="match status" value="1"/>
</dbReference>
<evidence type="ECO:0000256" key="2">
    <source>
        <dbReference type="ARBA" id="ARBA00022630"/>
    </source>
</evidence>
<protein>
    <submittedName>
        <fullName evidence="11">FAD-dependent oxidoreductase</fullName>
    </submittedName>
</protein>
<keyword evidence="9" id="KW-0812">Transmembrane</keyword>
<evidence type="ECO:0000259" key="10">
    <source>
        <dbReference type="PROSITE" id="PS51384"/>
    </source>
</evidence>
<dbReference type="InterPro" id="IPR039261">
    <property type="entry name" value="FNR_nucleotide-bd"/>
</dbReference>
<dbReference type="GO" id="GO:0051537">
    <property type="term" value="F:2 iron, 2 sulfur cluster binding"/>
    <property type="evidence" value="ECO:0007669"/>
    <property type="project" value="UniProtKB-KW"/>
</dbReference>
<sequence>MNILGLRKEYPWKIVSIEEESGLTSVITLEPKFNKRFTFLPGQGAFFNFPKIRGLWKPRFFHFTSAPASAPVIEITVKAVDDWTHRVSLLEEGDIALCSKATGNFLGHEDFSAREKRFVFFAGGIGINPFISILSHLALTNSNCKILLIWSANNREDLYHKETLKNISETMPFFNIIPFLTHDPMWKGEKSRISEDKLRILIPEFFGFNEDSWLWDGPATGYWINGPASFSEEIKNILKRMGVSSRNIRVEKIRK</sequence>
<keyword evidence="9" id="KW-1133">Transmembrane helix</keyword>
<dbReference type="EMBL" id="JADIMM010000046">
    <property type="protein sequence ID" value="MBO8457271.1"/>
    <property type="molecule type" value="Genomic_DNA"/>
</dbReference>
<keyword evidence="3" id="KW-0001">2Fe-2S</keyword>
<keyword evidence="6" id="KW-0560">Oxidoreductase</keyword>
<evidence type="ECO:0000313" key="12">
    <source>
        <dbReference type="Proteomes" id="UP000823638"/>
    </source>
</evidence>
<feature type="transmembrane region" description="Helical" evidence="9">
    <location>
        <begin position="118"/>
        <end position="139"/>
    </location>
</feature>
<evidence type="ECO:0000256" key="4">
    <source>
        <dbReference type="ARBA" id="ARBA00022723"/>
    </source>
</evidence>
<evidence type="ECO:0000256" key="5">
    <source>
        <dbReference type="ARBA" id="ARBA00022827"/>
    </source>
</evidence>
<keyword evidence="5" id="KW-0274">FAD</keyword>
<reference evidence="11" key="2">
    <citation type="journal article" date="2021" name="PeerJ">
        <title>Extensive microbial diversity within the chicken gut microbiome revealed by metagenomics and culture.</title>
        <authorList>
            <person name="Gilroy R."/>
            <person name="Ravi A."/>
            <person name="Getino M."/>
            <person name="Pursley I."/>
            <person name="Horton D.L."/>
            <person name="Alikhan N.F."/>
            <person name="Baker D."/>
            <person name="Gharbi K."/>
            <person name="Hall N."/>
            <person name="Watson M."/>
            <person name="Adriaenssens E.M."/>
            <person name="Foster-Nyarko E."/>
            <person name="Jarju S."/>
            <person name="Secka A."/>
            <person name="Antonio M."/>
            <person name="Oren A."/>
            <person name="Chaudhuri R.R."/>
            <person name="La Ragione R."/>
            <person name="Hildebrand F."/>
            <person name="Pallen M.J."/>
        </authorList>
    </citation>
    <scope>NUCLEOTIDE SEQUENCE</scope>
    <source>
        <strain evidence="11">10532</strain>
    </source>
</reference>
<dbReference type="AlphaFoldDB" id="A0A9D9HNV3"/>
<evidence type="ECO:0000256" key="3">
    <source>
        <dbReference type="ARBA" id="ARBA00022714"/>
    </source>
</evidence>
<evidence type="ECO:0000313" key="11">
    <source>
        <dbReference type="EMBL" id="MBO8457271.1"/>
    </source>
</evidence>
<dbReference type="GO" id="GO:0016491">
    <property type="term" value="F:oxidoreductase activity"/>
    <property type="evidence" value="ECO:0007669"/>
    <property type="project" value="UniProtKB-KW"/>
</dbReference>
<evidence type="ECO:0000256" key="7">
    <source>
        <dbReference type="ARBA" id="ARBA00023004"/>
    </source>
</evidence>
<proteinExistence type="predicted"/>
<evidence type="ECO:0000256" key="1">
    <source>
        <dbReference type="ARBA" id="ARBA00001974"/>
    </source>
</evidence>
<gene>
    <name evidence="11" type="ORF">IAA81_03475</name>
</gene>
<accession>A0A9D9HNV3</accession>
<dbReference type="Pfam" id="PF00175">
    <property type="entry name" value="NAD_binding_1"/>
    <property type="match status" value="1"/>
</dbReference>
<keyword evidence="7" id="KW-0408">Iron</keyword>
<dbReference type="InterPro" id="IPR050415">
    <property type="entry name" value="MRET"/>
</dbReference>
<keyword evidence="8" id="KW-0411">Iron-sulfur</keyword>
<dbReference type="CDD" id="cd00322">
    <property type="entry name" value="FNR_like"/>
    <property type="match status" value="1"/>
</dbReference>
<name>A0A9D9HNV3_9SPIR</name>
<dbReference type="GO" id="GO:0046872">
    <property type="term" value="F:metal ion binding"/>
    <property type="evidence" value="ECO:0007669"/>
    <property type="project" value="UniProtKB-KW"/>
</dbReference>
<dbReference type="InterPro" id="IPR017927">
    <property type="entry name" value="FAD-bd_FR_type"/>
</dbReference>
<dbReference type="Gene3D" id="3.40.50.80">
    <property type="entry name" value="Nucleotide-binding domain of ferredoxin-NADP reductase (FNR) module"/>
    <property type="match status" value="1"/>
</dbReference>
<dbReference type="SUPFAM" id="SSF63380">
    <property type="entry name" value="Riboflavin synthase domain-like"/>
    <property type="match status" value="1"/>
</dbReference>
<feature type="domain" description="FAD-binding FR-type" evidence="10">
    <location>
        <begin position="7"/>
        <end position="108"/>
    </location>
</feature>
<dbReference type="InterPro" id="IPR017938">
    <property type="entry name" value="Riboflavin_synthase-like_b-brl"/>
</dbReference>
<dbReference type="Proteomes" id="UP000823638">
    <property type="component" value="Unassembled WGS sequence"/>
</dbReference>
<keyword evidence="2" id="KW-0285">Flavoprotein</keyword>
<organism evidence="11 12">
    <name type="scientific">Candidatus Gallitreponema excrementavium</name>
    <dbReference type="NCBI Taxonomy" id="2840840"/>
    <lineage>
        <taxon>Bacteria</taxon>
        <taxon>Pseudomonadati</taxon>
        <taxon>Spirochaetota</taxon>
        <taxon>Spirochaetia</taxon>
        <taxon>Spirochaetales</taxon>
        <taxon>Candidatus Gallitreponema</taxon>
    </lineage>
</organism>
<comment type="cofactor">
    <cofactor evidence="1">
        <name>FAD</name>
        <dbReference type="ChEBI" id="CHEBI:57692"/>
    </cofactor>
</comment>
<keyword evidence="4" id="KW-0479">Metal-binding</keyword>
<keyword evidence="9" id="KW-0472">Membrane</keyword>
<comment type="caution">
    <text evidence="11">The sequence shown here is derived from an EMBL/GenBank/DDBJ whole genome shotgun (WGS) entry which is preliminary data.</text>
</comment>
<dbReference type="PANTHER" id="PTHR47354">
    <property type="entry name" value="NADH OXIDOREDUCTASE HCR"/>
    <property type="match status" value="1"/>
</dbReference>
<evidence type="ECO:0000256" key="9">
    <source>
        <dbReference type="SAM" id="Phobius"/>
    </source>
</evidence>
<evidence type="ECO:0000256" key="6">
    <source>
        <dbReference type="ARBA" id="ARBA00023002"/>
    </source>
</evidence>